<feature type="chain" id="PRO_5047350010" description="DUF6443 domain-containing protein" evidence="1">
    <location>
        <begin position="31"/>
        <end position="163"/>
    </location>
</feature>
<dbReference type="Pfam" id="PF20041">
    <property type="entry name" value="DUF6443"/>
    <property type="match status" value="1"/>
</dbReference>
<keyword evidence="1" id="KW-0732">Signal</keyword>
<gene>
    <name evidence="3" type="ORF">SAMN06264346_1282</name>
</gene>
<proteinExistence type="predicted"/>
<feature type="signal peptide" evidence="1">
    <location>
        <begin position="1"/>
        <end position="30"/>
    </location>
</feature>
<evidence type="ECO:0000313" key="4">
    <source>
        <dbReference type="Proteomes" id="UP001157960"/>
    </source>
</evidence>
<dbReference type="Proteomes" id="UP001157960">
    <property type="component" value="Unassembled WGS sequence"/>
</dbReference>
<name>A0ABY1PL15_9FLAO</name>
<dbReference type="InterPro" id="IPR045619">
    <property type="entry name" value="DUF6443"/>
</dbReference>
<sequence>MMKNNIISRALNAARYILVLASGIPFIASAQTLPTPSENYTYTKVYLSEDGSRKSESVQYFDDLGRPKQSIQVKATPLGQDVVVPIIYDSLGRQTRSMLSVPMPTANLGIQSVSENTVNAYYGVSNAYSQQRLEASPLARPLEIAHPGTEWAMGSGHTQKMTY</sequence>
<dbReference type="EMBL" id="FXTZ01000028">
    <property type="protein sequence ID" value="SMP36363.1"/>
    <property type="molecule type" value="Genomic_DNA"/>
</dbReference>
<reference evidence="3 4" key="1">
    <citation type="submission" date="2017-05" db="EMBL/GenBank/DDBJ databases">
        <authorList>
            <person name="Varghese N."/>
            <person name="Submissions S."/>
        </authorList>
    </citation>
    <scope>NUCLEOTIDE SEQUENCE [LARGE SCALE GENOMIC DNA]</scope>
    <source>
        <strain evidence="3 4">DSM 28214</strain>
    </source>
</reference>
<comment type="caution">
    <text evidence="3">The sequence shown here is derived from an EMBL/GenBank/DDBJ whole genome shotgun (WGS) entry which is preliminary data.</text>
</comment>
<evidence type="ECO:0000256" key="1">
    <source>
        <dbReference type="SAM" id="SignalP"/>
    </source>
</evidence>
<feature type="non-terminal residue" evidence="3">
    <location>
        <position position="163"/>
    </location>
</feature>
<accession>A0ABY1PL15</accession>
<evidence type="ECO:0000259" key="2">
    <source>
        <dbReference type="Pfam" id="PF20041"/>
    </source>
</evidence>
<evidence type="ECO:0000313" key="3">
    <source>
        <dbReference type="EMBL" id="SMP36363.1"/>
    </source>
</evidence>
<feature type="domain" description="DUF6443" evidence="2">
    <location>
        <begin position="43"/>
        <end position="163"/>
    </location>
</feature>
<organism evidence="3 4">
    <name type="scientific">Chryseobacterium profundimaris</name>
    <dbReference type="NCBI Taxonomy" id="1387275"/>
    <lineage>
        <taxon>Bacteria</taxon>
        <taxon>Pseudomonadati</taxon>
        <taxon>Bacteroidota</taxon>
        <taxon>Flavobacteriia</taxon>
        <taxon>Flavobacteriales</taxon>
        <taxon>Weeksellaceae</taxon>
        <taxon>Chryseobacterium group</taxon>
        <taxon>Chryseobacterium</taxon>
    </lineage>
</organism>
<protein>
    <recommendedName>
        <fullName evidence="2">DUF6443 domain-containing protein</fullName>
    </recommendedName>
</protein>
<keyword evidence="4" id="KW-1185">Reference proteome</keyword>